<evidence type="ECO:0000256" key="1">
    <source>
        <dbReference type="ARBA" id="ARBA00004651"/>
    </source>
</evidence>
<gene>
    <name evidence="9" type="ORF">KQI88_11985</name>
</gene>
<evidence type="ECO:0000259" key="8">
    <source>
        <dbReference type="PROSITE" id="PS51832"/>
    </source>
</evidence>
<keyword evidence="10" id="KW-1185">Reference proteome</keyword>
<comment type="caution">
    <text evidence="9">The sequence shown here is derived from an EMBL/GenBank/DDBJ whole genome shotgun (WGS) entry which is preliminary data.</text>
</comment>
<name>A0ABS6G6X6_9FIRM</name>
<keyword evidence="2" id="KW-1003">Cell membrane</keyword>
<dbReference type="InterPro" id="IPR033479">
    <property type="entry name" value="dCache_1"/>
</dbReference>
<dbReference type="InterPro" id="IPR003660">
    <property type="entry name" value="HAMP_dom"/>
</dbReference>
<dbReference type="SMART" id="SM00471">
    <property type="entry name" value="HDc"/>
    <property type="match status" value="1"/>
</dbReference>
<comment type="subcellular location">
    <subcellularLocation>
        <location evidence="1">Cell membrane</location>
        <topology evidence="1">Multi-pass membrane protein</topology>
    </subcellularLocation>
</comment>
<dbReference type="RefSeq" id="WP_216417622.1">
    <property type="nucleotide sequence ID" value="NZ_JAHLQK010000004.1"/>
</dbReference>
<feature type="domain" description="HAMP" evidence="7">
    <location>
        <begin position="290"/>
        <end position="342"/>
    </location>
</feature>
<keyword evidence="3 6" id="KW-0812">Transmembrane</keyword>
<dbReference type="PANTHER" id="PTHR43155:SF2">
    <property type="entry name" value="CYCLIC DI-GMP PHOSPHODIESTERASE PA4108"/>
    <property type="match status" value="1"/>
</dbReference>
<keyword evidence="5 6" id="KW-0472">Membrane</keyword>
<feature type="transmembrane region" description="Helical" evidence="6">
    <location>
        <begin position="271"/>
        <end position="289"/>
    </location>
</feature>
<reference evidence="9 10" key="1">
    <citation type="submission" date="2021-06" db="EMBL/GenBank/DDBJ databases">
        <authorList>
            <person name="Sun Q."/>
            <person name="Li D."/>
        </authorList>
    </citation>
    <scope>NUCLEOTIDE SEQUENCE [LARGE SCALE GENOMIC DNA]</scope>
    <source>
        <strain evidence="9 10">MSJ-5</strain>
    </source>
</reference>
<dbReference type="InterPro" id="IPR003607">
    <property type="entry name" value="HD/PDEase_dom"/>
</dbReference>
<dbReference type="InterPro" id="IPR037522">
    <property type="entry name" value="HD_GYP_dom"/>
</dbReference>
<evidence type="ECO:0000259" key="7">
    <source>
        <dbReference type="PROSITE" id="PS50885"/>
    </source>
</evidence>
<dbReference type="Pfam" id="PF13487">
    <property type="entry name" value="HD_5"/>
    <property type="match status" value="1"/>
</dbReference>
<dbReference type="SMART" id="SM00304">
    <property type="entry name" value="HAMP"/>
    <property type="match status" value="1"/>
</dbReference>
<proteinExistence type="predicted"/>
<dbReference type="Proteomes" id="UP000779508">
    <property type="component" value="Unassembled WGS sequence"/>
</dbReference>
<keyword evidence="4 6" id="KW-1133">Transmembrane helix</keyword>
<evidence type="ECO:0000313" key="10">
    <source>
        <dbReference type="Proteomes" id="UP000779508"/>
    </source>
</evidence>
<accession>A0ABS6G6X6</accession>
<dbReference type="Pfam" id="PF02743">
    <property type="entry name" value="dCache_1"/>
    <property type="match status" value="1"/>
</dbReference>
<dbReference type="CDD" id="cd12912">
    <property type="entry name" value="PDC2_MCP_like"/>
    <property type="match status" value="1"/>
</dbReference>
<evidence type="ECO:0000256" key="2">
    <source>
        <dbReference type="ARBA" id="ARBA00022475"/>
    </source>
</evidence>
<organism evidence="9 10">
    <name type="scientific">Alkaliphilus flagellatus</name>
    <dbReference type="NCBI Taxonomy" id="2841507"/>
    <lineage>
        <taxon>Bacteria</taxon>
        <taxon>Bacillati</taxon>
        <taxon>Bacillota</taxon>
        <taxon>Clostridia</taxon>
        <taxon>Peptostreptococcales</taxon>
        <taxon>Natronincolaceae</taxon>
        <taxon>Alkaliphilus</taxon>
    </lineage>
</organism>
<sequence length="551" mass="63337">MKLKHKLPLVSILLLIVAFVSLWLGTQRTALNFIMDYQHKMSLLNIETRTKDIEHSINDGKHKLKRIIDKLDITHLNWQKNSPYFYNELEGSAFDKIGLVYSDRTYNITGSDVLGDLSDREYLEQVFEGEIVISDPIYSRSDGTYQIVIGIPVNNNYEVVGAVIGTIPMINIEEIIHSLNIEGRGYGFLINKHGNVILHPKSDEIPYDNFFQYSGIDRFHAKNGYIPYENFNKIKKYAFFKELEGTELFIVISINQSDLYSPITRIFNKNLMIFSLVLILVLFLTNILIKKMLKPINSLIDGMKKVEDGEYILQVPVDKMDEIGDIAIQFNKTIEAISFRDEELQALNEELAASFEEINQTSDKLLQSYFDIIRALVTAMELKDSYTKGHSERVMEYSLMLGKKINLTGKELEILRHGSILHDIGKLGIPDNILLKPDKLSDEEYQFIQKHPEKGEAFIGNLEFLQDSLSIIRNHHERIDGMGYPDGLKGDEIPQLVKIVTIADSYDAMITNRAYKKPLNKEEAIKELIKYKEIQFDSYLVDKFIEAILES</sequence>
<dbReference type="PANTHER" id="PTHR43155">
    <property type="entry name" value="CYCLIC DI-GMP PHOSPHODIESTERASE PA4108-RELATED"/>
    <property type="match status" value="1"/>
</dbReference>
<dbReference type="PROSITE" id="PS50885">
    <property type="entry name" value="HAMP"/>
    <property type="match status" value="1"/>
</dbReference>
<protein>
    <submittedName>
        <fullName evidence="9">HD domain-containing protein</fullName>
    </submittedName>
</protein>
<evidence type="ECO:0000256" key="4">
    <source>
        <dbReference type="ARBA" id="ARBA00022989"/>
    </source>
</evidence>
<dbReference type="CDD" id="cd06225">
    <property type="entry name" value="HAMP"/>
    <property type="match status" value="1"/>
</dbReference>
<evidence type="ECO:0000256" key="6">
    <source>
        <dbReference type="SAM" id="Phobius"/>
    </source>
</evidence>
<dbReference type="EMBL" id="JAHLQK010000004">
    <property type="protein sequence ID" value="MBU5677131.1"/>
    <property type="molecule type" value="Genomic_DNA"/>
</dbReference>
<dbReference type="PROSITE" id="PS51832">
    <property type="entry name" value="HD_GYP"/>
    <property type="match status" value="1"/>
</dbReference>
<evidence type="ECO:0000256" key="5">
    <source>
        <dbReference type="ARBA" id="ARBA00023136"/>
    </source>
</evidence>
<evidence type="ECO:0000313" key="9">
    <source>
        <dbReference type="EMBL" id="MBU5677131.1"/>
    </source>
</evidence>
<dbReference type="CDD" id="cd00077">
    <property type="entry name" value="HDc"/>
    <property type="match status" value="1"/>
</dbReference>
<feature type="domain" description="HD-GYP" evidence="8">
    <location>
        <begin position="365"/>
        <end position="551"/>
    </location>
</feature>
<evidence type="ECO:0000256" key="3">
    <source>
        <dbReference type="ARBA" id="ARBA00022692"/>
    </source>
</evidence>